<reference evidence="1" key="1">
    <citation type="submission" date="2023-07" db="EMBL/GenBank/DDBJ databases">
        <title>AMR profile of multidrug- resistance Chryseobacterium gambrini related strain.</title>
        <authorList>
            <person name="Kirdat K."/>
            <person name="Bhatt A."/>
            <person name="Kuyare S."/>
            <person name="Yadav A."/>
        </authorList>
    </citation>
    <scope>NUCLEOTIDE SEQUENCE</scope>
    <source>
        <strain evidence="1">APV-1</strain>
    </source>
</reference>
<sequence length="41" mass="4874">MLLIFYLDVSEYINRNGALAKIHADFLLNHSDYLTFRRITD</sequence>
<evidence type="ECO:0000313" key="1">
    <source>
        <dbReference type="EMBL" id="MDO3425840.1"/>
    </source>
</evidence>
<gene>
    <name evidence="1" type="ORF">QWT87_13140</name>
</gene>
<proteinExistence type="predicted"/>
<dbReference type="EMBL" id="JAULSJ010000019">
    <property type="protein sequence ID" value="MDO3425840.1"/>
    <property type="molecule type" value="Genomic_DNA"/>
</dbReference>
<protein>
    <submittedName>
        <fullName evidence="1">Uncharacterized protein</fullName>
    </submittedName>
</protein>
<dbReference type="Proteomes" id="UP001168128">
    <property type="component" value="Unassembled WGS sequence"/>
</dbReference>
<comment type="caution">
    <text evidence="1">The sequence shown here is derived from an EMBL/GenBank/DDBJ whole genome shotgun (WGS) entry which is preliminary data.</text>
</comment>
<keyword evidence="2" id="KW-1185">Reference proteome</keyword>
<dbReference type="RefSeq" id="WP_262511422.1">
    <property type="nucleotide sequence ID" value="NZ_JAULSJ010000019.1"/>
</dbReference>
<organism evidence="1 2">
    <name type="scientific">Chryseobacterium urinae</name>
    <dbReference type="NCBI Taxonomy" id="3058400"/>
    <lineage>
        <taxon>Bacteria</taxon>
        <taxon>Pseudomonadati</taxon>
        <taxon>Bacteroidota</taxon>
        <taxon>Flavobacteriia</taxon>
        <taxon>Flavobacteriales</taxon>
        <taxon>Weeksellaceae</taxon>
        <taxon>Chryseobacterium group</taxon>
        <taxon>Chryseobacterium</taxon>
    </lineage>
</organism>
<evidence type="ECO:0000313" key="2">
    <source>
        <dbReference type="Proteomes" id="UP001168128"/>
    </source>
</evidence>
<accession>A0ABT8U6R4</accession>
<name>A0ABT8U6R4_9FLAO</name>